<dbReference type="PANTHER" id="PTHR33434">
    <property type="entry name" value="DEGV DOMAIN-CONTAINING PROTEIN DR_1986-RELATED"/>
    <property type="match status" value="1"/>
</dbReference>
<evidence type="ECO:0000313" key="3">
    <source>
        <dbReference type="Proteomes" id="UP001500635"/>
    </source>
</evidence>
<proteinExistence type="predicted"/>
<dbReference type="InterPro" id="IPR003797">
    <property type="entry name" value="DegV"/>
</dbReference>
<reference evidence="3" key="1">
    <citation type="journal article" date="2019" name="Int. J. Syst. Evol. Microbiol.">
        <title>The Global Catalogue of Microorganisms (GCM) 10K type strain sequencing project: providing services to taxonomists for standard genome sequencing and annotation.</title>
        <authorList>
            <consortium name="The Broad Institute Genomics Platform"/>
            <consortium name="The Broad Institute Genome Sequencing Center for Infectious Disease"/>
            <person name="Wu L."/>
            <person name="Ma J."/>
        </authorList>
    </citation>
    <scope>NUCLEOTIDE SEQUENCE [LARGE SCALE GENOMIC DNA]</scope>
    <source>
        <strain evidence="3">JCM 17688</strain>
    </source>
</reference>
<keyword evidence="3" id="KW-1185">Reference proteome</keyword>
<dbReference type="Gene3D" id="3.30.1180.10">
    <property type="match status" value="1"/>
</dbReference>
<dbReference type="Pfam" id="PF02645">
    <property type="entry name" value="DegV"/>
    <property type="match status" value="1"/>
</dbReference>
<accession>A0ABP8K7S2</accession>
<dbReference type="InterPro" id="IPR043168">
    <property type="entry name" value="DegV_C"/>
</dbReference>
<comment type="caution">
    <text evidence="2">The sequence shown here is derived from an EMBL/GenBank/DDBJ whole genome shotgun (WGS) entry which is preliminary data.</text>
</comment>
<dbReference type="SUPFAM" id="SSF82549">
    <property type="entry name" value="DAK1/DegV-like"/>
    <property type="match status" value="1"/>
</dbReference>
<evidence type="ECO:0000313" key="2">
    <source>
        <dbReference type="EMBL" id="GAA4401695.1"/>
    </source>
</evidence>
<dbReference type="Proteomes" id="UP001500635">
    <property type="component" value="Unassembled WGS sequence"/>
</dbReference>
<protein>
    <submittedName>
        <fullName evidence="2">DegV family protein</fullName>
    </submittedName>
</protein>
<keyword evidence="1" id="KW-0446">Lipid-binding</keyword>
<dbReference type="RefSeq" id="WP_344999670.1">
    <property type="nucleotide sequence ID" value="NZ_BAABFR010000090.1"/>
</dbReference>
<dbReference type="NCBIfam" id="TIGR00762">
    <property type="entry name" value="DegV"/>
    <property type="match status" value="1"/>
</dbReference>
<name>A0ABP8K7S2_9ACTN</name>
<gene>
    <name evidence="2" type="ORF">GCM10023147_41580</name>
</gene>
<dbReference type="PANTHER" id="PTHR33434:SF2">
    <property type="entry name" value="FATTY ACID-BINDING PROTEIN TM_1468"/>
    <property type="match status" value="1"/>
</dbReference>
<sequence>MTVIVVTDASAALGAEGFAAAGIAVLPLHILTSAGEFLDDGSPLPTECFVADGITTSGPAPGEVRAVLDAALARSGGDGVVAVVMSSHLSSTYSVTSSVADQIGGPITVIDSRSIDMALGFAVLEAVRVAATGAPREEVAEAAHAVLAESEGYFCAATLEHLRAGGRVSVVAALLGGALSIVPVLRIADGRIATVRKTRTVARARTQVTDLAVAHAGEAPARMAVHHVTAPAAAEAVAAELRRRVPALEQLVVGSFGGTIAAHLGPGALGVSVAPVRP</sequence>
<evidence type="ECO:0000256" key="1">
    <source>
        <dbReference type="ARBA" id="ARBA00023121"/>
    </source>
</evidence>
<organism evidence="2 3">
    <name type="scientific">Tsukamurella soli</name>
    <dbReference type="NCBI Taxonomy" id="644556"/>
    <lineage>
        <taxon>Bacteria</taxon>
        <taxon>Bacillati</taxon>
        <taxon>Actinomycetota</taxon>
        <taxon>Actinomycetes</taxon>
        <taxon>Mycobacteriales</taxon>
        <taxon>Tsukamurellaceae</taxon>
        <taxon>Tsukamurella</taxon>
    </lineage>
</organism>
<dbReference type="PROSITE" id="PS51482">
    <property type="entry name" value="DEGV"/>
    <property type="match status" value="1"/>
</dbReference>
<dbReference type="EMBL" id="BAABFR010000090">
    <property type="protein sequence ID" value="GAA4401695.1"/>
    <property type="molecule type" value="Genomic_DNA"/>
</dbReference>
<dbReference type="InterPro" id="IPR050270">
    <property type="entry name" value="DegV_domain_contain"/>
</dbReference>
<dbReference type="Gene3D" id="3.40.50.10170">
    <property type="match status" value="1"/>
</dbReference>